<evidence type="ECO:0000313" key="1">
    <source>
        <dbReference type="EMBL" id="TMI96532.1"/>
    </source>
</evidence>
<comment type="caution">
    <text evidence="1">The sequence shown here is derived from an EMBL/GenBank/DDBJ whole genome shotgun (WGS) entry which is preliminary data.</text>
</comment>
<name>A0A537KLL9_9BACT</name>
<dbReference type="AlphaFoldDB" id="A0A537KLL9"/>
<dbReference type="Proteomes" id="UP000319353">
    <property type="component" value="Unassembled WGS sequence"/>
</dbReference>
<sequence>MRTATETPIRRAPWGRKSFLAPLPILSVVLLVTAIAAPGLLHMTVTILNDGNLTITASVQNVVHASGPTGKILGIVTVTNHASTTTRITVSMARIQSLAPPGSEGAGLPDSRLDTNITIHVPLDVPAGATVTVSFSGPFSGNVLSLTMSDSFRIAPMITWLSVPASGLPLGPFTYSQVKVCSGPGPSPPAAYWVSASCVNA</sequence>
<reference evidence="1 2" key="1">
    <citation type="journal article" date="2019" name="Nat. Microbiol.">
        <title>Mediterranean grassland soil C-N compound turnover is dependent on rainfall and depth, and is mediated by genomically divergent microorganisms.</title>
        <authorList>
            <person name="Diamond S."/>
            <person name="Andeer P.F."/>
            <person name="Li Z."/>
            <person name="Crits-Christoph A."/>
            <person name="Burstein D."/>
            <person name="Anantharaman K."/>
            <person name="Lane K.R."/>
            <person name="Thomas B.C."/>
            <person name="Pan C."/>
            <person name="Northen T.R."/>
            <person name="Banfield J.F."/>
        </authorList>
    </citation>
    <scope>NUCLEOTIDE SEQUENCE [LARGE SCALE GENOMIC DNA]</scope>
    <source>
        <strain evidence="1">NP_4</strain>
    </source>
</reference>
<protein>
    <submittedName>
        <fullName evidence="1">Uncharacterized protein</fullName>
    </submittedName>
</protein>
<accession>A0A537KLL9</accession>
<dbReference type="EMBL" id="VBAL01000250">
    <property type="protein sequence ID" value="TMI96532.1"/>
    <property type="molecule type" value="Genomic_DNA"/>
</dbReference>
<evidence type="ECO:0000313" key="2">
    <source>
        <dbReference type="Proteomes" id="UP000319353"/>
    </source>
</evidence>
<organism evidence="1 2">
    <name type="scientific">Candidatus Segetimicrobium genomatis</name>
    <dbReference type="NCBI Taxonomy" id="2569760"/>
    <lineage>
        <taxon>Bacteria</taxon>
        <taxon>Bacillati</taxon>
        <taxon>Candidatus Sysuimicrobiota</taxon>
        <taxon>Candidatus Sysuimicrobiia</taxon>
        <taxon>Candidatus Sysuimicrobiales</taxon>
        <taxon>Candidatus Segetimicrobiaceae</taxon>
        <taxon>Candidatus Segetimicrobium</taxon>
    </lineage>
</organism>
<gene>
    <name evidence="1" type="ORF">E6H01_13795</name>
</gene>
<proteinExistence type="predicted"/>